<dbReference type="GO" id="GO:0005886">
    <property type="term" value="C:plasma membrane"/>
    <property type="evidence" value="ECO:0007669"/>
    <property type="project" value="TreeGrafter"/>
</dbReference>
<dbReference type="Pfam" id="PF01733">
    <property type="entry name" value="Nucleoside_tran"/>
    <property type="match status" value="1"/>
</dbReference>
<keyword evidence="5 7" id="KW-1133">Transmembrane helix</keyword>
<dbReference type="OrthoDB" id="10261753at2759"/>
<feature type="transmembrane region" description="Helical" evidence="7">
    <location>
        <begin position="91"/>
        <end position="112"/>
    </location>
</feature>
<comment type="caution">
    <text evidence="8">The sequence shown here is derived from an EMBL/GenBank/DDBJ whole genome shotgun (WGS) entry which is preliminary data.</text>
</comment>
<name>A0A1Y1UNU6_9TREE</name>
<dbReference type="AlphaFoldDB" id="A0A1Y1UNU6"/>
<evidence type="ECO:0000313" key="8">
    <source>
        <dbReference type="EMBL" id="ORX39672.1"/>
    </source>
</evidence>
<evidence type="ECO:0000256" key="4">
    <source>
        <dbReference type="ARBA" id="ARBA00022692"/>
    </source>
</evidence>
<proteinExistence type="inferred from homology"/>
<keyword evidence="3" id="KW-0813">Transport</keyword>
<dbReference type="GO" id="GO:0034257">
    <property type="term" value="F:nicotinamide riboside transmembrane transporter activity"/>
    <property type="evidence" value="ECO:0007669"/>
    <property type="project" value="TreeGrafter"/>
</dbReference>
<evidence type="ECO:0000256" key="2">
    <source>
        <dbReference type="ARBA" id="ARBA00007965"/>
    </source>
</evidence>
<comment type="similarity">
    <text evidence="2">Belongs to the SLC29A/ENT transporter (TC 2.A.57) family.</text>
</comment>
<feature type="transmembrane region" description="Helical" evidence="7">
    <location>
        <begin position="124"/>
        <end position="146"/>
    </location>
</feature>
<dbReference type="PANTHER" id="PTHR10332">
    <property type="entry name" value="EQUILIBRATIVE NUCLEOSIDE TRANSPORTER"/>
    <property type="match status" value="1"/>
</dbReference>
<protein>
    <submittedName>
        <fullName evidence="8">Nucleoside transporter-domain-containing protein</fullName>
    </submittedName>
</protein>
<feature type="transmembrane region" description="Helical" evidence="7">
    <location>
        <begin position="445"/>
        <end position="468"/>
    </location>
</feature>
<gene>
    <name evidence="8" type="ORF">BD324DRAFT_614554</name>
</gene>
<keyword evidence="9" id="KW-1185">Reference proteome</keyword>
<feature type="transmembrane region" description="Helical" evidence="7">
    <location>
        <begin position="297"/>
        <end position="316"/>
    </location>
</feature>
<dbReference type="RefSeq" id="XP_021873457.1">
    <property type="nucleotide sequence ID" value="XM_022014612.1"/>
</dbReference>
<feature type="transmembrane region" description="Helical" evidence="7">
    <location>
        <begin position="328"/>
        <end position="347"/>
    </location>
</feature>
<sequence length="476" mass="51034">MAWLDSIRNAVSPSAEPINAPDEGYEVIRGEEGDELVHSTEALRPIPTTSKGVHVAFWTLGAGILLSWSALICSFPLMSLFFQEGSTRTNLASYLGTLYCFGNFVCLGLARNNHSATSLNNRQWFSLSLLMTACVFALPAICFIPFNFNDPFVPAFQLFIITVSLSVATGILQSTVFALASLWGSNSVLAVMSGQGGVAVLVSGFQLVVSILAAFGPGSRDEGSVGDPSRSATVGVWLLVFAGTLGCMVAHRYLFRHPDCHLVLAPLLAREDGTETQAKGFFGDQTSRSVFQKNIRLEVAVALVFIITLAVFPPVTSTITSVRSPPPMLLQASVFIPLHFFIFNVGDYIGRTYLPVIPRLMITDPSKILWLSMSRVVYLALFAWCNVSPGNGRAPLINSDMAFFAILLSCGLTNGWISSLSMIVASSPALNPRITDAEKDVAGNLAAFSLVGGLLGGSLLSFVVNWAIRGDPFSSG</sequence>
<dbReference type="InterPro" id="IPR002259">
    <property type="entry name" value="Eqnu_transpt"/>
</dbReference>
<dbReference type="GeneID" id="33556420"/>
<accession>A0A1Y1UNU6</accession>
<dbReference type="GO" id="GO:0000329">
    <property type="term" value="C:fungal-type vacuole membrane"/>
    <property type="evidence" value="ECO:0007669"/>
    <property type="project" value="TreeGrafter"/>
</dbReference>
<dbReference type="PANTHER" id="PTHR10332:SF88">
    <property type="entry name" value="EQUILIBRATIVE NUCLEOSIDE TRANSPORTER 1, ISOFORM A"/>
    <property type="match status" value="1"/>
</dbReference>
<evidence type="ECO:0000256" key="5">
    <source>
        <dbReference type="ARBA" id="ARBA00022989"/>
    </source>
</evidence>
<feature type="transmembrane region" description="Helical" evidence="7">
    <location>
        <begin position="158"/>
        <end position="184"/>
    </location>
</feature>
<evidence type="ECO:0000256" key="1">
    <source>
        <dbReference type="ARBA" id="ARBA00004141"/>
    </source>
</evidence>
<evidence type="ECO:0000256" key="3">
    <source>
        <dbReference type="ARBA" id="ARBA00022448"/>
    </source>
</evidence>
<evidence type="ECO:0000256" key="6">
    <source>
        <dbReference type="ARBA" id="ARBA00023136"/>
    </source>
</evidence>
<evidence type="ECO:0000256" key="7">
    <source>
        <dbReference type="SAM" id="Phobius"/>
    </source>
</evidence>
<organism evidence="8 9">
    <name type="scientific">Kockovaella imperatae</name>
    <dbReference type="NCBI Taxonomy" id="4999"/>
    <lineage>
        <taxon>Eukaryota</taxon>
        <taxon>Fungi</taxon>
        <taxon>Dikarya</taxon>
        <taxon>Basidiomycota</taxon>
        <taxon>Agaricomycotina</taxon>
        <taxon>Tremellomycetes</taxon>
        <taxon>Tremellales</taxon>
        <taxon>Cuniculitremaceae</taxon>
        <taxon>Kockovaella</taxon>
    </lineage>
</organism>
<dbReference type="InParanoid" id="A0A1Y1UNU6"/>
<dbReference type="EMBL" id="NBSH01000002">
    <property type="protein sequence ID" value="ORX39672.1"/>
    <property type="molecule type" value="Genomic_DNA"/>
</dbReference>
<comment type="subcellular location">
    <subcellularLocation>
        <location evidence="1">Membrane</location>
        <topology evidence="1">Multi-pass membrane protein</topology>
    </subcellularLocation>
</comment>
<evidence type="ECO:0000313" key="9">
    <source>
        <dbReference type="Proteomes" id="UP000193218"/>
    </source>
</evidence>
<feature type="transmembrane region" description="Helical" evidence="7">
    <location>
        <begin position="196"/>
        <end position="215"/>
    </location>
</feature>
<keyword evidence="4 7" id="KW-0812">Transmembrane</keyword>
<reference evidence="8 9" key="1">
    <citation type="submission" date="2017-03" db="EMBL/GenBank/DDBJ databases">
        <title>Widespread Adenine N6-methylation of Active Genes in Fungi.</title>
        <authorList>
            <consortium name="DOE Joint Genome Institute"/>
            <person name="Mondo S.J."/>
            <person name="Dannebaum R.O."/>
            <person name="Kuo R.C."/>
            <person name="Louie K.B."/>
            <person name="Bewick A.J."/>
            <person name="Labutti K."/>
            <person name="Haridas S."/>
            <person name="Kuo A."/>
            <person name="Salamov A."/>
            <person name="Ahrendt S.R."/>
            <person name="Lau R."/>
            <person name="Bowen B.P."/>
            <person name="Lipzen A."/>
            <person name="Sullivan W."/>
            <person name="Andreopoulos W.B."/>
            <person name="Clum A."/>
            <person name="Lindquist E."/>
            <person name="Daum C."/>
            <person name="Northen T.R."/>
            <person name="Ramamoorthy G."/>
            <person name="Schmitz R.J."/>
            <person name="Gryganskyi A."/>
            <person name="Culley D."/>
            <person name="Magnuson J."/>
            <person name="James T.Y."/>
            <person name="O'Malley M.A."/>
            <person name="Stajich J.E."/>
            <person name="Spatafora J.W."/>
            <person name="Visel A."/>
            <person name="Grigoriev I.V."/>
        </authorList>
    </citation>
    <scope>NUCLEOTIDE SEQUENCE [LARGE SCALE GENOMIC DNA]</scope>
    <source>
        <strain evidence="8 9">NRRL Y-17943</strain>
    </source>
</reference>
<dbReference type="GO" id="GO:0015205">
    <property type="term" value="F:nucleobase transmembrane transporter activity"/>
    <property type="evidence" value="ECO:0007669"/>
    <property type="project" value="TreeGrafter"/>
</dbReference>
<dbReference type="Proteomes" id="UP000193218">
    <property type="component" value="Unassembled WGS sequence"/>
</dbReference>
<feature type="transmembrane region" description="Helical" evidence="7">
    <location>
        <begin position="55"/>
        <end position="79"/>
    </location>
</feature>
<dbReference type="PRINTS" id="PR01130">
    <property type="entry name" value="DERENTRNSPRT"/>
</dbReference>
<feature type="transmembrane region" description="Helical" evidence="7">
    <location>
        <begin position="368"/>
        <end position="389"/>
    </location>
</feature>
<keyword evidence="6 7" id="KW-0472">Membrane</keyword>
<feature type="transmembrane region" description="Helical" evidence="7">
    <location>
        <begin position="235"/>
        <end position="255"/>
    </location>
</feature>
<dbReference type="PIRSF" id="PIRSF016379">
    <property type="entry name" value="ENT"/>
    <property type="match status" value="1"/>
</dbReference>
<feature type="transmembrane region" description="Helical" evidence="7">
    <location>
        <begin position="401"/>
        <end position="424"/>
    </location>
</feature>